<evidence type="ECO:0000256" key="8">
    <source>
        <dbReference type="ARBA" id="ARBA00022989"/>
    </source>
</evidence>
<dbReference type="Gene3D" id="6.10.340.10">
    <property type="match status" value="1"/>
</dbReference>
<dbReference type="InterPro" id="IPR003594">
    <property type="entry name" value="HATPase_dom"/>
</dbReference>
<evidence type="ECO:0000256" key="2">
    <source>
        <dbReference type="ARBA" id="ARBA00004370"/>
    </source>
</evidence>
<dbReference type="EMBL" id="SHNN01000002">
    <property type="protein sequence ID" value="MCX2981914.1"/>
    <property type="molecule type" value="Genomic_DNA"/>
</dbReference>
<dbReference type="PROSITE" id="PS50109">
    <property type="entry name" value="HIS_KIN"/>
    <property type="match status" value="1"/>
</dbReference>
<evidence type="ECO:0000259" key="12">
    <source>
        <dbReference type="PROSITE" id="PS50109"/>
    </source>
</evidence>
<dbReference type="PRINTS" id="PR00344">
    <property type="entry name" value="BCTRLSENSOR"/>
</dbReference>
<accession>A0ABT3TKH6</accession>
<evidence type="ECO:0000256" key="9">
    <source>
        <dbReference type="ARBA" id="ARBA00023012"/>
    </source>
</evidence>
<dbReference type="InterPro" id="IPR004358">
    <property type="entry name" value="Sig_transdc_His_kin-like_C"/>
</dbReference>
<dbReference type="InterPro" id="IPR036097">
    <property type="entry name" value="HisK_dim/P_sf"/>
</dbReference>
<name>A0ABT3TKH6_9GAMM</name>
<dbReference type="InterPro" id="IPR005467">
    <property type="entry name" value="His_kinase_dom"/>
</dbReference>
<dbReference type="RefSeq" id="WP_279245909.1">
    <property type="nucleotide sequence ID" value="NZ_SHNN01000002.1"/>
</dbReference>
<dbReference type="SUPFAM" id="SSF47384">
    <property type="entry name" value="Homodimeric domain of signal transducing histidine kinase"/>
    <property type="match status" value="1"/>
</dbReference>
<dbReference type="Proteomes" id="UP001143362">
    <property type="component" value="Unassembled WGS sequence"/>
</dbReference>
<evidence type="ECO:0000256" key="3">
    <source>
        <dbReference type="ARBA" id="ARBA00012438"/>
    </source>
</evidence>
<feature type="transmembrane region" description="Helical" evidence="11">
    <location>
        <begin position="158"/>
        <end position="180"/>
    </location>
</feature>
<dbReference type="Pfam" id="PF02518">
    <property type="entry name" value="HATPase_c"/>
    <property type="match status" value="1"/>
</dbReference>
<dbReference type="PROSITE" id="PS50885">
    <property type="entry name" value="HAMP"/>
    <property type="match status" value="1"/>
</dbReference>
<dbReference type="CDD" id="cd06225">
    <property type="entry name" value="HAMP"/>
    <property type="match status" value="1"/>
</dbReference>
<keyword evidence="4" id="KW-0597">Phosphoprotein</keyword>
<feature type="domain" description="Histidine kinase" evidence="12">
    <location>
        <begin position="244"/>
        <end position="456"/>
    </location>
</feature>
<evidence type="ECO:0000256" key="1">
    <source>
        <dbReference type="ARBA" id="ARBA00000085"/>
    </source>
</evidence>
<dbReference type="InterPro" id="IPR003660">
    <property type="entry name" value="HAMP_dom"/>
</dbReference>
<evidence type="ECO:0000313" key="14">
    <source>
        <dbReference type="EMBL" id="MCX2981914.1"/>
    </source>
</evidence>
<evidence type="ECO:0000256" key="7">
    <source>
        <dbReference type="ARBA" id="ARBA00022777"/>
    </source>
</evidence>
<dbReference type="SMART" id="SM00387">
    <property type="entry name" value="HATPase_c"/>
    <property type="match status" value="1"/>
</dbReference>
<evidence type="ECO:0000256" key="10">
    <source>
        <dbReference type="ARBA" id="ARBA00023136"/>
    </source>
</evidence>
<organism evidence="14 15">
    <name type="scientific">Candidatus Litorirhabdus singularis</name>
    <dbReference type="NCBI Taxonomy" id="2518993"/>
    <lineage>
        <taxon>Bacteria</taxon>
        <taxon>Pseudomonadati</taxon>
        <taxon>Pseudomonadota</taxon>
        <taxon>Gammaproteobacteria</taxon>
        <taxon>Cellvibrionales</taxon>
        <taxon>Halieaceae</taxon>
        <taxon>Candidatus Litorirhabdus</taxon>
    </lineage>
</organism>
<evidence type="ECO:0000256" key="5">
    <source>
        <dbReference type="ARBA" id="ARBA00022679"/>
    </source>
</evidence>
<evidence type="ECO:0000256" key="4">
    <source>
        <dbReference type="ARBA" id="ARBA00022553"/>
    </source>
</evidence>
<dbReference type="EC" id="2.7.13.3" evidence="3"/>
<keyword evidence="7 14" id="KW-0418">Kinase</keyword>
<dbReference type="InterPro" id="IPR003661">
    <property type="entry name" value="HisK_dim/P_dom"/>
</dbReference>
<dbReference type="CDD" id="cd00075">
    <property type="entry name" value="HATPase"/>
    <property type="match status" value="1"/>
</dbReference>
<reference evidence="14" key="1">
    <citation type="submission" date="2019-02" db="EMBL/GenBank/DDBJ databases">
        <authorList>
            <person name="Li S.-H."/>
        </authorList>
    </citation>
    <scope>NUCLEOTIDE SEQUENCE</scope>
    <source>
        <strain evidence="14">IMCC14734</strain>
    </source>
</reference>
<comment type="subcellular location">
    <subcellularLocation>
        <location evidence="2">Membrane</location>
    </subcellularLocation>
</comment>
<dbReference type="InterPro" id="IPR036890">
    <property type="entry name" value="HATPase_C_sf"/>
</dbReference>
<evidence type="ECO:0000313" key="15">
    <source>
        <dbReference type="Proteomes" id="UP001143362"/>
    </source>
</evidence>
<dbReference type="PANTHER" id="PTHR45436:SF8">
    <property type="entry name" value="HISTIDINE KINASE"/>
    <property type="match status" value="1"/>
</dbReference>
<proteinExistence type="predicted"/>
<dbReference type="SMART" id="SM00304">
    <property type="entry name" value="HAMP"/>
    <property type="match status" value="1"/>
</dbReference>
<keyword evidence="15" id="KW-1185">Reference proteome</keyword>
<dbReference type="InterPro" id="IPR050428">
    <property type="entry name" value="TCS_sensor_his_kinase"/>
</dbReference>
<keyword evidence="5" id="KW-0808">Transferase</keyword>
<keyword evidence="9" id="KW-0902">Two-component regulatory system</keyword>
<dbReference type="Gene3D" id="1.10.287.130">
    <property type="match status" value="1"/>
</dbReference>
<feature type="domain" description="HAMP" evidence="13">
    <location>
        <begin position="183"/>
        <end position="236"/>
    </location>
</feature>
<protein>
    <recommendedName>
        <fullName evidence="3">histidine kinase</fullName>
        <ecNumber evidence="3">2.7.13.3</ecNumber>
    </recommendedName>
</protein>
<keyword evidence="8 11" id="KW-1133">Transmembrane helix</keyword>
<gene>
    <name evidence="14" type="ORF">EYC98_13710</name>
</gene>
<dbReference type="PANTHER" id="PTHR45436">
    <property type="entry name" value="SENSOR HISTIDINE KINASE YKOH"/>
    <property type="match status" value="1"/>
</dbReference>
<dbReference type="SUPFAM" id="SSF55874">
    <property type="entry name" value="ATPase domain of HSP90 chaperone/DNA topoisomerase II/histidine kinase"/>
    <property type="match status" value="1"/>
</dbReference>
<feature type="transmembrane region" description="Helical" evidence="11">
    <location>
        <begin position="12"/>
        <end position="37"/>
    </location>
</feature>
<sequence length="456" mass="50417">MKIFQVLTSIAFRYMFTYVVGLSIAVFISMAVLYGVFAYNYFEDLQESIVEELETLTIVYEGQGVAGIEEYIQDQQRQQSSFFYLLADADYTKVTGTLKAWPEYREFGDGWLSIGRQAAGLVGGVPTLELVARSELLSNGYHVMAALRYNDILESNQLVVSTLLRTMIATLILGLVGGYFSARFTLQRIEDINAGISNIVKGDLGQRIPLGDSEGNVRQLIVNFNSMLDQTQSLMHGVRTVSDNIAHDLRTPLTRMRNHLSLLQQEADSDDMPRVQLLVEECDEILATFNALLRIAQLEAGNRITSFAHFDVGALVADVVDLYEPLAQDKELQLTQEIVAVELDGDRDLLFQMMVNLIDNAVKYTPAGGTILISVKALRPGGVLLTVADSGPGIPSADRENVFRRFFRLESSRGEHPGSGLGLSLVRAVVTMHHGRIQLKDNGPGLRVEVSLGGEY</sequence>
<comment type="catalytic activity">
    <reaction evidence="1">
        <text>ATP + protein L-histidine = ADP + protein N-phospho-L-histidine.</text>
        <dbReference type="EC" id="2.7.13.3"/>
    </reaction>
</comment>
<dbReference type="GO" id="GO:0016301">
    <property type="term" value="F:kinase activity"/>
    <property type="evidence" value="ECO:0007669"/>
    <property type="project" value="UniProtKB-KW"/>
</dbReference>
<keyword evidence="6 11" id="KW-0812">Transmembrane</keyword>
<evidence type="ECO:0000256" key="6">
    <source>
        <dbReference type="ARBA" id="ARBA00022692"/>
    </source>
</evidence>
<dbReference type="Pfam" id="PF00512">
    <property type="entry name" value="HisKA"/>
    <property type="match status" value="1"/>
</dbReference>
<dbReference type="SMART" id="SM00388">
    <property type="entry name" value="HisKA"/>
    <property type="match status" value="1"/>
</dbReference>
<evidence type="ECO:0000256" key="11">
    <source>
        <dbReference type="SAM" id="Phobius"/>
    </source>
</evidence>
<dbReference type="Gene3D" id="3.30.565.10">
    <property type="entry name" value="Histidine kinase-like ATPase, C-terminal domain"/>
    <property type="match status" value="1"/>
</dbReference>
<evidence type="ECO:0000259" key="13">
    <source>
        <dbReference type="PROSITE" id="PS50885"/>
    </source>
</evidence>
<dbReference type="CDD" id="cd00082">
    <property type="entry name" value="HisKA"/>
    <property type="match status" value="1"/>
</dbReference>
<comment type="caution">
    <text evidence="14">The sequence shown here is derived from an EMBL/GenBank/DDBJ whole genome shotgun (WGS) entry which is preliminary data.</text>
</comment>
<keyword evidence="10 11" id="KW-0472">Membrane</keyword>
<dbReference type="Pfam" id="PF00672">
    <property type="entry name" value="HAMP"/>
    <property type="match status" value="1"/>
</dbReference>